<dbReference type="EMBL" id="CP000934">
    <property type="protein sequence ID" value="ACE85082.1"/>
    <property type="molecule type" value="Genomic_DNA"/>
</dbReference>
<dbReference type="AlphaFoldDB" id="B3PIY2"/>
<name>B3PIY2_CELJU</name>
<sequence length="30" mass="3559">MLMRREWHFLFLALALDFSFFSDSIPGSSH</sequence>
<dbReference type="HOGENOM" id="CLU_3402749_0_0_6"/>
<protein>
    <submittedName>
        <fullName evidence="1">Uncharacterized protein</fullName>
    </submittedName>
</protein>
<accession>B3PIY2</accession>
<evidence type="ECO:0000313" key="2">
    <source>
        <dbReference type="Proteomes" id="UP000001036"/>
    </source>
</evidence>
<gene>
    <name evidence="1" type="ordered locus">CJA_0493</name>
</gene>
<evidence type="ECO:0000313" key="1">
    <source>
        <dbReference type="EMBL" id="ACE85082.1"/>
    </source>
</evidence>
<dbReference type="KEGG" id="cja:CJA_0493"/>
<dbReference type="Proteomes" id="UP000001036">
    <property type="component" value="Chromosome"/>
</dbReference>
<keyword evidence="2" id="KW-1185">Reference proteome</keyword>
<dbReference type="STRING" id="498211.CJA_0493"/>
<reference evidence="1 2" key="1">
    <citation type="journal article" date="2008" name="J. Bacteriol.">
        <title>Insights into plant cell wall degradation from the genome sequence of the soil bacterium Cellvibrio japonicus.</title>
        <authorList>
            <person name="Deboy R.T."/>
            <person name="Mongodin E.F."/>
            <person name="Fouts D.E."/>
            <person name="Tailford L.E."/>
            <person name="Khouri H."/>
            <person name="Emerson J.B."/>
            <person name="Mohamoud Y."/>
            <person name="Watkins K."/>
            <person name="Henrissat B."/>
            <person name="Gilbert H.J."/>
            <person name="Nelson K.E."/>
        </authorList>
    </citation>
    <scope>NUCLEOTIDE SEQUENCE [LARGE SCALE GENOMIC DNA]</scope>
    <source>
        <strain evidence="1 2">Ueda107</strain>
    </source>
</reference>
<organism evidence="1 2">
    <name type="scientific">Cellvibrio japonicus (strain Ueda107)</name>
    <name type="common">Pseudomonas fluorescens subsp. cellulosa</name>
    <dbReference type="NCBI Taxonomy" id="498211"/>
    <lineage>
        <taxon>Bacteria</taxon>
        <taxon>Pseudomonadati</taxon>
        <taxon>Pseudomonadota</taxon>
        <taxon>Gammaproteobacteria</taxon>
        <taxon>Cellvibrionales</taxon>
        <taxon>Cellvibrionaceae</taxon>
        <taxon>Cellvibrio</taxon>
    </lineage>
</organism>
<proteinExistence type="predicted"/>